<feature type="compositionally biased region" description="Polar residues" evidence="1">
    <location>
        <begin position="110"/>
        <end position="119"/>
    </location>
</feature>
<evidence type="ECO:0000313" key="3">
    <source>
        <dbReference type="Proteomes" id="UP000134372"/>
    </source>
</evidence>
<keyword evidence="3" id="KW-1185">Reference proteome</keyword>
<evidence type="ECO:0000256" key="1">
    <source>
        <dbReference type="SAM" id="MobiDB-lite"/>
    </source>
</evidence>
<evidence type="ECO:0000313" key="2">
    <source>
        <dbReference type="EMBL" id="AGY30743.1"/>
    </source>
</evidence>
<name>U5NM76_9GAMA</name>
<reference evidence="2 3" key="1">
    <citation type="journal article" date="2013" name="J. Virol.">
        <title>Next-Generation Sequence Analysis of the Genome of RFHVMn, the Macaque Homolog of Kaposi's Sarcoma (KS)-Associated Herpesvirus, from a KS-Like Tumor of a Pig-Tailed Macaque.</title>
        <authorList>
            <person name="Bruce A.G."/>
            <person name="Ryan J.T."/>
            <person name="Thomas M.J."/>
            <person name="Peng X."/>
            <person name="Grundhoff A."/>
            <person name="Tsai C.C."/>
            <person name="Rose T.M."/>
        </authorList>
    </citation>
    <scope>NUCLEOTIDE SEQUENCE [LARGE SCALE GENOMIC DNA]</scope>
    <source>
        <strain evidence="2">RFHVMnM78114</strain>
    </source>
</reference>
<dbReference type="EMBL" id="KF703446">
    <property type="protein sequence ID" value="AGY30743.1"/>
    <property type="molecule type" value="Genomic_DNA"/>
</dbReference>
<dbReference type="KEGG" id="vg:65099410"/>
<accession>U5NM76</accession>
<dbReference type="InterPro" id="IPR008984">
    <property type="entry name" value="SMAD_FHA_dom_sf"/>
</dbReference>
<protein>
    <submittedName>
        <fullName evidence="2">RF11</fullName>
    </submittedName>
</protein>
<feature type="compositionally biased region" description="Low complexity" evidence="1">
    <location>
        <begin position="135"/>
        <end position="144"/>
    </location>
</feature>
<dbReference type="GeneID" id="65099410"/>
<proteinExistence type="predicted"/>
<organism evidence="2 3">
    <name type="scientific">Retroperitoneal fibromatosis-associated herpesvirus</name>
    <dbReference type="NCBI Taxonomy" id="111469"/>
    <lineage>
        <taxon>Viruses</taxon>
        <taxon>Duplodnaviria</taxon>
        <taxon>Heunggongvirae</taxon>
        <taxon>Peploviricota</taxon>
        <taxon>Herviviricetes</taxon>
        <taxon>Herpesvirales</taxon>
        <taxon>Orthoherpesviridae</taxon>
        <taxon>Gammaherpesvirinae</taxon>
        <taxon>Rhadinovirus</taxon>
        <taxon>Rhadinovirus macacinegamma8</taxon>
        <taxon>Macacine gammaherpesvirus 8</taxon>
    </lineage>
</organism>
<feature type="region of interest" description="Disordered" evidence="1">
    <location>
        <begin position="109"/>
        <end position="148"/>
    </location>
</feature>
<dbReference type="RefSeq" id="YP_010084424.1">
    <property type="nucleotide sequence ID" value="NC_055135.1"/>
</dbReference>
<dbReference type="SUPFAM" id="SSF49879">
    <property type="entry name" value="SMAD/FHA domain"/>
    <property type="match status" value="1"/>
</dbReference>
<dbReference type="Proteomes" id="UP000134372">
    <property type="component" value="Segment"/>
</dbReference>
<sequence length="424" mass="46421">MRGTAGTRWNWTIYSLLCAHGKQSSDKDSVPHSLLPGHPAVRNRKARAQLLEGLVVFSRSCAKCAQREATVAALRDTNVDLTDDSCVGVDQGEAHRLFIRQALQDMLSPGLSSTSSVASDQEESTRHVPEDTLQAAAGSTGTSTEADEASRSYIRQAVQDTLGIVPQISPSPPPGPSEIGLMDDICDIIQPINQERVSTGGAGRDPSRFSWYGESMTPRRPADGKHKTALYLKTKRHIQCTGTRLVPLVAEVFYYGKLVQTMFDETGAVAISTPAKEAPADHVCQYMPPYKLVLPVTGACREHLDRRLAHTLAMLNQGVLAVGTDAGIFLKGLLACPAFFIGNASLRKVHRFRRLSTRHEVQEAFNMERYLACPAKNAPYTAIYLGKEFMRQEPMNSCPVIIRVYLAPVYHAQCARRASASSHC</sequence>